<proteinExistence type="predicted"/>
<keyword evidence="1" id="KW-0472">Membrane</keyword>
<dbReference type="Proteomes" id="UP001165063">
    <property type="component" value="Unassembled WGS sequence"/>
</dbReference>
<keyword evidence="1" id="KW-1133">Transmembrane helix</keyword>
<feature type="domain" description="GOLD" evidence="2">
    <location>
        <begin position="103"/>
        <end position="314"/>
    </location>
</feature>
<protein>
    <submittedName>
        <fullName evidence="3">Unnamed protein product</fullName>
    </submittedName>
</protein>
<dbReference type="EMBL" id="BSXU01002023">
    <property type="protein sequence ID" value="GMG33471.1"/>
    <property type="molecule type" value="Genomic_DNA"/>
</dbReference>
<name>A0A9W6YX78_AMBMO</name>
<dbReference type="Pfam" id="PF01105">
    <property type="entry name" value="EMP24_GP25L"/>
    <property type="match status" value="1"/>
</dbReference>
<accession>A0A9W6YX78</accession>
<evidence type="ECO:0000256" key="1">
    <source>
        <dbReference type="SAM" id="Phobius"/>
    </source>
</evidence>
<keyword evidence="4" id="KW-1185">Reference proteome</keyword>
<comment type="caution">
    <text evidence="3">The sequence shown here is derived from an EMBL/GenBank/DDBJ whole genome shotgun (WGS) entry which is preliminary data.</text>
</comment>
<keyword evidence="1" id="KW-0812">Transmembrane</keyword>
<gene>
    <name evidence="3" type="ORF">Amon01_000427500</name>
</gene>
<sequence>MPQYHNTEFIVSATAIKKLLTTCLLAGYFLLMIQLFQPTSVSAVKVGVQIPESGKDTELLLREFSKLQPAFKEVQESHEIVDDEINSDTEDDKTVQKIRELVTRYVEINPCFRYYLHEYMDFREFEFSGNARNSLTNALIAIDIQFLIEPDQKTQVLNLNILDRNLNMLRRKERLDKKDVHMVVDYSFFNDLDKFNSEYIDVCFENIKVDKSWSSRPRIIDAYMTLEFGMSQIVNNYKKSSEGLSEQGKKLEEISRELTMISHQLHDNVVNSESKLRNTNEDTNGKVVIMSFCFVCFLTLSCLAQLIWLISYLKKRGFI</sequence>
<reference evidence="3" key="1">
    <citation type="submission" date="2023-04" db="EMBL/GenBank/DDBJ databases">
        <title>Ambrosiozyma monospora NBRC 1965.</title>
        <authorList>
            <person name="Ichikawa N."/>
            <person name="Sato H."/>
            <person name="Tonouchi N."/>
        </authorList>
    </citation>
    <scope>NUCLEOTIDE SEQUENCE</scope>
    <source>
        <strain evidence="3">NBRC 1965</strain>
    </source>
</reference>
<dbReference type="AlphaFoldDB" id="A0A9W6YX78"/>
<feature type="transmembrane region" description="Helical" evidence="1">
    <location>
        <begin position="287"/>
        <end position="313"/>
    </location>
</feature>
<dbReference type="OrthoDB" id="3993898at2759"/>
<evidence type="ECO:0000259" key="2">
    <source>
        <dbReference type="SMART" id="SM01190"/>
    </source>
</evidence>
<dbReference type="InterPro" id="IPR009038">
    <property type="entry name" value="GOLD_dom"/>
</dbReference>
<evidence type="ECO:0000313" key="3">
    <source>
        <dbReference type="EMBL" id="GMG33471.1"/>
    </source>
</evidence>
<dbReference type="SMART" id="SM01190">
    <property type="entry name" value="EMP24_GP25L"/>
    <property type="match status" value="1"/>
</dbReference>
<evidence type="ECO:0000313" key="4">
    <source>
        <dbReference type="Proteomes" id="UP001165063"/>
    </source>
</evidence>
<organism evidence="3 4">
    <name type="scientific">Ambrosiozyma monospora</name>
    <name type="common">Yeast</name>
    <name type="synonym">Endomycopsis monosporus</name>
    <dbReference type="NCBI Taxonomy" id="43982"/>
    <lineage>
        <taxon>Eukaryota</taxon>
        <taxon>Fungi</taxon>
        <taxon>Dikarya</taxon>
        <taxon>Ascomycota</taxon>
        <taxon>Saccharomycotina</taxon>
        <taxon>Pichiomycetes</taxon>
        <taxon>Pichiales</taxon>
        <taxon>Pichiaceae</taxon>
        <taxon>Ambrosiozyma</taxon>
    </lineage>
</organism>